<dbReference type="KEGG" id="bfu:BCIN_08g01620"/>
<reference evidence="1 2" key="2">
    <citation type="journal article" date="2012" name="Eukaryot. Cell">
        <title>Genome update of Botrytis cinerea strains B05.10 and T4.</title>
        <authorList>
            <person name="Staats M."/>
            <person name="van Kan J.A."/>
        </authorList>
    </citation>
    <scope>NUCLEOTIDE SEQUENCE [LARGE SCALE GENOMIC DNA]</scope>
    <source>
        <strain evidence="1 2">B05.10</strain>
    </source>
</reference>
<proteinExistence type="predicted"/>
<dbReference type="GeneID" id="36394384"/>
<dbReference type="AlphaFoldDB" id="A0A384JPJ8"/>
<accession>A0A384JPJ8</accession>
<dbReference type="EMBL" id="CP009812">
    <property type="protein sequence ID" value="ATZ52432.1"/>
    <property type="molecule type" value="Genomic_DNA"/>
</dbReference>
<dbReference type="VEuPathDB" id="FungiDB:Bcin08g01620"/>
<name>A0A384JPJ8_BOTFB</name>
<evidence type="ECO:0000313" key="2">
    <source>
        <dbReference type="Proteomes" id="UP000001798"/>
    </source>
</evidence>
<dbReference type="Proteomes" id="UP000001798">
    <property type="component" value="Chromosome 8"/>
</dbReference>
<dbReference type="RefSeq" id="XP_024550192.1">
    <property type="nucleotide sequence ID" value="XM_024694403.1"/>
</dbReference>
<organism evidence="1 2">
    <name type="scientific">Botryotinia fuckeliana (strain B05.10)</name>
    <name type="common">Noble rot fungus</name>
    <name type="synonym">Botrytis cinerea</name>
    <dbReference type="NCBI Taxonomy" id="332648"/>
    <lineage>
        <taxon>Eukaryota</taxon>
        <taxon>Fungi</taxon>
        <taxon>Dikarya</taxon>
        <taxon>Ascomycota</taxon>
        <taxon>Pezizomycotina</taxon>
        <taxon>Leotiomycetes</taxon>
        <taxon>Helotiales</taxon>
        <taxon>Sclerotiniaceae</taxon>
        <taxon>Botrytis</taxon>
    </lineage>
</organism>
<reference evidence="1 2" key="1">
    <citation type="journal article" date="2011" name="PLoS Genet.">
        <title>Genomic analysis of the necrotrophic fungal pathogens Sclerotinia sclerotiorum and Botrytis cinerea.</title>
        <authorList>
            <person name="Amselem J."/>
            <person name="Cuomo C.A."/>
            <person name="van Kan J.A."/>
            <person name="Viaud M."/>
            <person name="Benito E.P."/>
            <person name="Couloux A."/>
            <person name="Coutinho P.M."/>
            <person name="de Vries R.P."/>
            <person name="Dyer P.S."/>
            <person name="Fillinger S."/>
            <person name="Fournier E."/>
            <person name="Gout L."/>
            <person name="Hahn M."/>
            <person name="Kohn L."/>
            <person name="Lapalu N."/>
            <person name="Plummer K.M."/>
            <person name="Pradier J.M."/>
            <person name="Quevillon E."/>
            <person name="Sharon A."/>
            <person name="Simon A."/>
            <person name="ten Have A."/>
            <person name="Tudzynski B."/>
            <person name="Tudzynski P."/>
            <person name="Wincker P."/>
            <person name="Andrew M."/>
            <person name="Anthouard V."/>
            <person name="Beever R.E."/>
            <person name="Beffa R."/>
            <person name="Benoit I."/>
            <person name="Bouzid O."/>
            <person name="Brault B."/>
            <person name="Chen Z."/>
            <person name="Choquer M."/>
            <person name="Collemare J."/>
            <person name="Cotton P."/>
            <person name="Danchin E.G."/>
            <person name="Da Silva C."/>
            <person name="Gautier A."/>
            <person name="Giraud C."/>
            <person name="Giraud T."/>
            <person name="Gonzalez C."/>
            <person name="Grossetete S."/>
            <person name="Guldener U."/>
            <person name="Henrissat B."/>
            <person name="Howlett B.J."/>
            <person name="Kodira C."/>
            <person name="Kretschmer M."/>
            <person name="Lappartient A."/>
            <person name="Leroch M."/>
            <person name="Levis C."/>
            <person name="Mauceli E."/>
            <person name="Neuveglise C."/>
            <person name="Oeser B."/>
            <person name="Pearson M."/>
            <person name="Poulain J."/>
            <person name="Poussereau N."/>
            <person name="Quesneville H."/>
            <person name="Rascle C."/>
            <person name="Schumacher J."/>
            <person name="Segurens B."/>
            <person name="Sexton A."/>
            <person name="Silva E."/>
            <person name="Sirven C."/>
            <person name="Soanes D.M."/>
            <person name="Talbot N.J."/>
            <person name="Templeton M."/>
            <person name="Yandava C."/>
            <person name="Yarden O."/>
            <person name="Zeng Q."/>
            <person name="Rollins J.A."/>
            <person name="Lebrun M.H."/>
            <person name="Dickman M."/>
        </authorList>
    </citation>
    <scope>NUCLEOTIDE SEQUENCE [LARGE SCALE GENOMIC DNA]</scope>
    <source>
        <strain evidence="1 2">B05.10</strain>
    </source>
</reference>
<gene>
    <name evidence="1" type="ORF">BCIN_08g01620</name>
</gene>
<sequence length="170" mass="19940">MQAHLHHHLHHHLHLYHHLHLHHHLQLSKPLLNLHALETIYTYSHIKPKPKPNPNQSYIAHANLYPIIIIPPYSLRSLRSLIHSPPLHPSINSFLFPLFTPHNQNSSSHSSLKNLTLKPNTHPPNNTAKTSFFLLSLPHTTHYTLYRPSHPPIPYKQCIHTKYQKPFIRY</sequence>
<evidence type="ECO:0000313" key="1">
    <source>
        <dbReference type="EMBL" id="ATZ52432.1"/>
    </source>
</evidence>
<keyword evidence="2" id="KW-1185">Reference proteome</keyword>
<protein>
    <submittedName>
        <fullName evidence="1">Uncharacterized protein</fullName>
    </submittedName>
</protein>
<reference evidence="1 2" key="3">
    <citation type="journal article" date="2017" name="Mol. Plant Pathol.">
        <title>A gapless genome sequence of the fungus Botrytis cinerea.</title>
        <authorList>
            <person name="Van Kan J.A."/>
            <person name="Stassen J.H."/>
            <person name="Mosbach A."/>
            <person name="Van Der Lee T.A."/>
            <person name="Faino L."/>
            <person name="Farmer A.D."/>
            <person name="Papasotiriou D.G."/>
            <person name="Zhou S."/>
            <person name="Seidl M.F."/>
            <person name="Cottam E."/>
            <person name="Edel D."/>
            <person name="Hahn M."/>
            <person name="Schwartz D.C."/>
            <person name="Dietrich R.A."/>
            <person name="Widdison S."/>
            <person name="Scalliet G."/>
        </authorList>
    </citation>
    <scope>NUCLEOTIDE SEQUENCE [LARGE SCALE GENOMIC DNA]</scope>
    <source>
        <strain evidence="1 2">B05.10</strain>
    </source>
</reference>